<dbReference type="AlphaFoldDB" id="A0A1Y2BZB2"/>
<name>A0A1Y2BZB2_9FUNG</name>
<organism evidence="1 2">
    <name type="scientific">Rhizoclosmatium globosum</name>
    <dbReference type="NCBI Taxonomy" id="329046"/>
    <lineage>
        <taxon>Eukaryota</taxon>
        <taxon>Fungi</taxon>
        <taxon>Fungi incertae sedis</taxon>
        <taxon>Chytridiomycota</taxon>
        <taxon>Chytridiomycota incertae sedis</taxon>
        <taxon>Chytridiomycetes</taxon>
        <taxon>Chytridiales</taxon>
        <taxon>Chytriomycetaceae</taxon>
        <taxon>Rhizoclosmatium</taxon>
    </lineage>
</organism>
<gene>
    <name evidence="1" type="ORF">BCR33DRAFT_369610</name>
</gene>
<protein>
    <submittedName>
        <fullName evidence="1">Uncharacterized protein</fullName>
    </submittedName>
</protein>
<comment type="caution">
    <text evidence="1">The sequence shown here is derived from an EMBL/GenBank/DDBJ whole genome shotgun (WGS) entry which is preliminary data.</text>
</comment>
<proteinExistence type="predicted"/>
<accession>A0A1Y2BZB2</accession>
<reference evidence="1 2" key="1">
    <citation type="submission" date="2016-07" db="EMBL/GenBank/DDBJ databases">
        <title>Pervasive Adenine N6-methylation of Active Genes in Fungi.</title>
        <authorList>
            <consortium name="DOE Joint Genome Institute"/>
            <person name="Mondo S.J."/>
            <person name="Dannebaum R.O."/>
            <person name="Kuo R.C."/>
            <person name="Labutti K."/>
            <person name="Haridas S."/>
            <person name="Kuo A."/>
            <person name="Salamov A."/>
            <person name="Ahrendt S.R."/>
            <person name="Lipzen A."/>
            <person name="Sullivan W."/>
            <person name="Andreopoulos W.B."/>
            <person name="Clum A."/>
            <person name="Lindquist E."/>
            <person name="Daum C."/>
            <person name="Ramamoorthy G.K."/>
            <person name="Gryganskyi A."/>
            <person name="Culley D."/>
            <person name="Magnuson J.K."/>
            <person name="James T.Y."/>
            <person name="O'Malley M.A."/>
            <person name="Stajich J.E."/>
            <person name="Spatafora J.W."/>
            <person name="Visel A."/>
            <person name="Grigoriev I.V."/>
        </authorList>
    </citation>
    <scope>NUCLEOTIDE SEQUENCE [LARGE SCALE GENOMIC DNA]</scope>
    <source>
        <strain evidence="1 2">JEL800</strain>
    </source>
</reference>
<sequence length="205" mass="23713">MMGVDTVEGTEADMVVLVVQNDTLPLPTTQMHTAHLSLPLPFQLLQLLLSQEWLWSQLKLLHQLVTMSLELLQRRHQLQPLSLFLLPQLHLLTVPLNIHTEHNRPLVLRVTIPQPHRIISLSPLHQRPRLILTLNQRLHLGILNKPQPPNHLQRVREMGNMLLALLLCTVCPQHKFLHHHLEDLFARGESTKDCLICYVTDVKIY</sequence>
<dbReference type="EMBL" id="MCGO01000036">
    <property type="protein sequence ID" value="ORY40101.1"/>
    <property type="molecule type" value="Genomic_DNA"/>
</dbReference>
<dbReference type="Proteomes" id="UP000193642">
    <property type="component" value="Unassembled WGS sequence"/>
</dbReference>
<evidence type="ECO:0000313" key="1">
    <source>
        <dbReference type="EMBL" id="ORY40101.1"/>
    </source>
</evidence>
<keyword evidence="2" id="KW-1185">Reference proteome</keyword>
<evidence type="ECO:0000313" key="2">
    <source>
        <dbReference type="Proteomes" id="UP000193642"/>
    </source>
</evidence>